<dbReference type="SUPFAM" id="SSF143865">
    <property type="entry name" value="CorA soluble domain-like"/>
    <property type="match status" value="1"/>
</dbReference>
<evidence type="ECO:0000256" key="8">
    <source>
        <dbReference type="ARBA" id="ARBA00023065"/>
    </source>
</evidence>
<proteinExistence type="inferred from homology"/>
<dbReference type="GO" id="GO:0015087">
    <property type="term" value="F:cobalt ion transmembrane transporter activity"/>
    <property type="evidence" value="ECO:0007669"/>
    <property type="project" value="UniProtKB-UniRule"/>
</dbReference>
<evidence type="ECO:0000256" key="9">
    <source>
        <dbReference type="ARBA" id="ARBA00023136"/>
    </source>
</evidence>
<comment type="subcellular location">
    <subcellularLocation>
        <location evidence="1">Cell membrane</location>
        <topology evidence="1">Multi-pass membrane protein</topology>
    </subcellularLocation>
    <subcellularLocation>
        <location evidence="12">Membrane</location>
        <topology evidence="12">Multi-pass membrane protein</topology>
    </subcellularLocation>
</comment>
<dbReference type="RefSeq" id="WP_073173806.1">
    <property type="nucleotide sequence ID" value="NZ_FQZE01000049.1"/>
</dbReference>
<keyword evidence="6 12" id="KW-0460">Magnesium</keyword>
<dbReference type="InterPro" id="IPR004488">
    <property type="entry name" value="Mg/Co-transport_prot_CorA"/>
</dbReference>
<dbReference type="GO" id="GO:0015095">
    <property type="term" value="F:magnesium ion transmembrane transporter activity"/>
    <property type="evidence" value="ECO:0007669"/>
    <property type="project" value="UniProtKB-UniRule"/>
</dbReference>
<dbReference type="AlphaFoldDB" id="A0A1M6NZA1"/>
<evidence type="ECO:0000256" key="12">
    <source>
        <dbReference type="RuleBase" id="RU362010"/>
    </source>
</evidence>
<reference evidence="13 14" key="1">
    <citation type="submission" date="2016-11" db="EMBL/GenBank/DDBJ databases">
        <authorList>
            <person name="Jaros S."/>
            <person name="Januszkiewicz K."/>
            <person name="Wedrychowicz H."/>
        </authorList>
    </citation>
    <scope>NUCLEOTIDE SEQUENCE [LARGE SCALE GENOMIC DNA]</scope>
    <source>
        <strain evidence="13 14">DSM 27063</strain>
    </source>
</reference>
<dbReference type="InterPro" id="IPR002523">
    <property type="entry name" value="MgTranspt_CorA/ZnTranspt_ZntB"/>
</dbReference>
<dbReference type="PANTHER" id="PTHR46494">
    <property type="entry name" value="CORA FAMILY METAL ION TRANSPORTER (EUROFUNG)"/>
    <property type="match status" value="1"/>
</dbReference>
<dbReference type="GO" id="GO:0005886">
    <property type="term" value="C:plasma membrane"/>
    <property type="evidence" value="ECO:0007669"/>
    <property type="project" value="UniProtKB-SubCell"/>
</dbReference>
<dbReference type="SUPFAM" id="SSF144083">
    <property type="entry name" value="Magnesium transport protein CorA, transmembrane region"/>
    <property type="match status" value="1"/>
</dbReference>
<feature type="transmembrane region" description="Helical" evidence="12">
    <location>
        <begin position="296"/>
        <end position="316"/>
    </location>
</feature>
<dbReference type="Pfam" id="PF01544">
    <property type="entry name" value="CorA"/>
    <property type="match status" value="1"/>
</dbReference>
<dbReference type="Proteomes" id="UP000184050">
    <property type="component" value="Unassembled WGS sequence"/>
</dbReference>
<keyword evidence="9 12" id="KW-0472">Membrane</keyword>
<evidence type="ECO:0000256" key="5">
    <source>
        <dbReference type="ARBA" id="ARBA00022692"/>
    </source>
</evidence>
<dbReference type="CDD" id="cd12828">
    <property type="entry name" value="TmCorA-like_1"/>
    <property type="match status" value="1"/>
</dbReference>
<keyword evidence="4 12" id="KW-1003">Cell membrane</keyword>
<dbReference type="InterPro" id="IPR045861">
    <property type="entry name" value="CorA_cytoplasmic_dom"/>
</dbReference>
<evidence type="ECO:0000256" key="7">
    <source>
        <dbReference type="ARBA" id="ARBA00022989"/>
    </source>
</evidence>
<evidence type="ECO:0000256" key="11">
    <source>
        <dbReference type="ARBA" id="ARBA00045497"/>
    </source>
</evidence>
<accession>A0A1M6NZA1</accession>
<organism evidence="13 14">
    <name type="scientific">Tangfeifania diversioriginum</name>
    <dbReference type="NCBI Taxonomy" id="1168035"/>
    <lineage>
        <taxon>Bacteria</taxon>
        <taxon>Pseudomonadati</taxon>
        <taxon>Bacteroidota</taxon>
        <taxon>Bacteroidia</taxon>
        <taxon>Marinilabiliales</taxon>
        <taxon>Prolixibacteraceae</taxon>
        <taxon>Tangfeifania</taxon>
    </lineage>
</organism>
<dbReference type="Gene3D" id="1.20.58.340">
    <property type="entry name" value="Magnesium transport protein CorA, transmembrane region"/>
    <property type="match status" value="2"/>
</dbReference>
<gene>
    <name evidence="12" type="primary">corA</name>
    <name evidence="13" type="ORF">SAMN05444280_14913</name>
</gene>
<dbReference type="FunFam" id="1.20.58.340:FF:000004">
    <property type="entry name" value="Magnesium transport protein CorA"/>
    <property type="match status" value="1"/>
</dbReference>
<comment type="function">
    <text evidence="11">Mediates influx of magnesium ions. Alternates between open and closed states. Activated by low cytoplasmic Mg(2+) levels. Inactive when cytoplasmic Mg(2+) levels are high.</text>
</comment>
<protein>
    <recommendedName>
        <fullName evidence="12">Magnesium transport protein CorA</fullName>
    </recommendedName>
</protein>
<sequence length="354" mass="41113">MARFLKSRKKSHGTPPGSLIFIGNKKMEKPEIYFMLYNKDSVAEQKAESLDEIPEVVPNGSVLWLNIYGLQDTELVSRVAERFNIQQLEQEDILNTDQRPKITGDDNNLTVFLKVLEYRPEIEKVTGDHISIVVGKNFVITFQENIAHSFEPVRERIRNGKGRIRKMGADYLAYALMDTLVDMYIHTIESVGTVIEDMEEEILTQTQKSTLEKIYRLKTNVGFIRKNIWPVKEIMFYLNKTDTALVDKRTLAFYKDLNDLTLQALEAVDIYFNMTNDYLNIYHANVGSRTNEVMKVLTIFASIFIPLTFIAGIYGTNFQYLPELEYKYSYFIMLGGMLILAAVMLYYFRKKDWL</sequence>
<evidence type="ECO:0000256" key="4">
    <source>
        <dbReference type="ARBA" id="ARBA00022475"/>
    </source>
</evidence>
<evidence type="ECO:0000256" key="2">
    <source>
        <dbReference type="ARBA" id="ARBA00009765"/>
    </source>
</evidence>
<keyword evidence="14" id="KW-1185">Reference proteome</keyword>
<dbReference type="STRING" id="1168035.SAMN05444280_14913"/>
<dbReference type="PANTHER" id="PTHR46494:SF1">
    <property type="entry name" value="CORA FAMILY METAL ION TRANSPORTER (EUROFUNG)"/>
    <property type="match status" value="1"/>
</dbReference>
<dbReference type="NCBIfam" id="TIGR00383">
    <property type="entry name" value="corA"/>
    <property type="match status" value="1"/>
</dbReference>
<feature type="transmembrane region" description="Helical" evidence="12">
    <location>
        <begin position="328"/>
        <end position="348"/>
    </location>
</feature>
<dbReference type="Gene3D" id="3.30.460.20">
    <property type="entry name" value="CorA soluble domain-like"/>
    <property type="match status" value="1"/>
</dbReference>
<comment type="similarity">
    <text evidence="2 12">Belongs to the CorA metal ion transporter (MIT) (TC 1.A.35) family.</text>
</comment>
<dbReference type="OrthoDB" id="9803416at2"/>
<comment type="catalytic activity">
    <reaction evidence="10">
        <text>Mg(2+)(in) = Mg(2+)(out)</text>
        <dbReference type="Rhea" id="RHEA:29827"/>
        <dbReference type="ChEBI" id="CHEBI:18420"/>
    </reaction>
</comment>
<dbReference type="InterPro" id="IPR045863">
    <property type="entry name" value="CorA_TM1_TM2"/>
</dbReference>
<keyword evidence="3 12" id="KW-0813">Transport</keyword>
<name>A0A1M6NZA1_9BACT</name>
<keyword evidence="7 12" id="KW-1133">Transmembrane helix</keyword>
<evidence type="ECO:0000313" key="13">
    <source>
        <dbReference type="EMBL" id="SHK01049.1"/>
    </source>
</evidence>
<dbReference type="GO" id="GO:0000287">
    <property type="term" value="F:magnesium ion binding"/>
    <property type="evidence" value="ECO:0007669"/>
    <property type="project" value="TreeGrafter"/>
</dbReference>
<keyword evidence="5 12" id="KW-0812">Transmembrane</keyword>
<evidence type="ECO:0000256" key="3">
    <source>
        <dbReference type="ARBA" id="ARBA00022448"/>
    </source>
</evidence>
<evidence type="ECO:0000313" key="14">
    <source>
        <dbReference type="Proteomes" id="UP000184050"/>
    </source>
</evidence>
<dbReference type="EMBL" id="FQZE01000049">
    <property type="protein sequence ID" value="SHK01049.1"/>
    <property type="molecule type" value="Genomic_DNA"/>
</dbReference>
<dbReference type="GO" id="GO:0050897">
    <property type="term" value="F:cobalt ion binding"/>
    <property type="evidence" value="ECO:0007669"/>
    <property type="project" value="TreeGrafter"/>
</dbReference>
<evidence type="ECO:0000256" key="10">
    <source>
        <dbReference type="ARBA" id="ARBA00034269"/>
    </source>
</evidence>
<evidence type="ECO:0000256" key="1">
    <source>
        <dbReference type="ARBA" id="ARBA00004651"/>
    </source>
</evidence>
<evidence type="ECO:0000256" key="6">
    <source>
        <dbReference type="ARBA" id="ARBA00022842"/>
    </source>
</evidence>
<keyword evidence="8 12" id="KW-0406">Ion transport</keyword>